<evidence type="ECO:0000256" key="3">
    <source>
        <dbReference type="ARBA" id="ARBA00023054"/>
    </source>
</evidence>
<dbReference type="PANTHER" id="PTHR13258:SF0">
    <property type="entry name" value="SYNDETIN"/>
    <property type="match status" value="1"/>
</dbReference>
<reference evidence="9" key="3">
    <citation type="submission" date="2015-06" db="UniProtKB">
        <authorList>
            <consortium name="EnsemblMetazoa"/>
        </authorList>
    </citation>
    <scope>IDENTIFICATION</scope>
</reference>
<accession>R7UGJ7</accession>
<evidence type="ECO:0000313" key="9">
    <source>
        <dbReference type="EnsemblMetazoa" id="CapteP184136"/>
    </source>
</evidence>
<keyword evidence="1" id="KW-0813">Transport</keyword>
<evidence type="ECO:0000313" key="8">
    <source>
        <dbReference type="EMBL" id="ELU05654.1"/>
    </source>
</evidence>
<dbReference type="InterPro" id="IPR019514">
    <property type="entry name" value="Syndetin_C"/>
</dbReference>
<name>R7UGJ7_CAPTE</name>
<dbReference type="OMA" id="MAKVKWD"/>
<reference evidence="8 10" key="2">
    <citation type="journal article" date="2013" name="Nature">
        <title>Insights into bilaterian evolution from three spiralian genomes.</title>
        <authorList>
            <person name="Simakov O."/>
            <person name="Marletaz F."/>
            <person name="Cho S.J."/>
            <person name="Edsinger-Gonzales E."/>
            <person name="Havlak P."/>
            <person name="Hellsten U."/>
            <person name="Kuo D.H."/>
            <person name="Larsson T."/>
            <person name="Lv J."/>
            <person name="Arendt D."/>
            <person name="Savage R."/>
            <person name="Osoegawa K."/>
            <person name="de Jong P."/>
            <person name="Grimwood J."/>
            <person name="Chapman J.A."/>
            <person name="Shapiro H."/>
            <person name="Aerts A."/>
            <person name="Otillar R.P."/>
            <person name="Terry A.Y."/>
            <person name="Boore J.L."/>
            <person name="Grigoriev I.V."/>
            <person name="Lindberg D.R."/>
            <person name="Seaver E.C."/>
            <person name="Weisblat D.A."/>
            <person name="Putnam N.H."/>
            <person name="Rokhsar D.S."/>
        </authorList>
    </citation>
    <scope>NUCLEOTIDE SEQUENCE</scope>
    <source>
        <strain evidence="8 10">I ESC-2004</strain>
    </source>
</reference>
<evidence type="ECO:0008006" key="11">
    <source>
        <dbReference type="Google" id="ProtNLM"/>
    </source>
</evidence>
<dbReference type="EnsemblMetazoa" id="CapteT184136">
    <property type="protein sequence ID" value="CapteP184136"/>
    <property type="gene ID" value="CapteG184136"/>
</dbReference>
<gene>
    <name evidence="8" type="ORF">CAPTEDRAFT_184136</name>
</gene>
<keyword evidence="10" id="KW-1185">Reference proteome</keyword>
<evidence type="ECO:0000259" key="7">
    <source>
        <dbReference type="Pfam" id="PF10475"/>
    </source>
</evidence>
<dbReference type="AlphaFoldDB" id="R7UGJ7"/>
<organism evidence="8">
    <name type="scientific">Capitella teleta</name>
    <name type="common">Polychaete worm</name>
    <dbReference type="NCBI Taxonomy" id="283909"/>
    <lineage>
        <taxon>Eukaryota</taxon>
        <taxon>Metazoa</taxon>
        <taxon>Spiralia</taxon>
        <taxon>Lophotrochozoa</taxon>
        <taxon>Annelida</taxon>
        <taxon>Polychaeta</taxon>
        <taxon>Sedentaria</taxon>
        <taxon>Scolecida</taxon>
        <taxon>Capitellidae</taxon>
        <taxon>Capitella</taxon>
    </lineage>
</organism>
<feature type="domain" description="Vacuolar protein sorting-associated protein 54 N-terminal" evidence="7">
    <location>
        <begin position="4"/>
        <end position="264"/>
    </location>
</feature>
<dbReference type="FunCoup" id="R7UGJ7">
    <property type="interactions" value="1432"/>
</dbReference>
<proteinExistence type="predicted"/>
<feature type="domain" description="Syndetin C-terminal" evidence="6">
    <location>
        <begin position="643"/>
        <end position="875"/>
    </location>
</feature>
<dbReference type="STRING" id="283909.R7UGJ7"/>
<dbReference type="InterPro" id="IPR040047">
    <property type="entry name" value="VPS50"/>
</dbReference>
<evidence type="ECO:0000256" key="2">
    <source>
        <dbReference type="ARBA" id="ARBA00022927"/>
    </source>
</evidence>
<evidence type="ECO:0000256" key="5">
    <source>
        <dbReference type="SAM" id="MobiDB-lite"/>
    </source>
</evidence>
<evidence type="ECO:0000259" key="6">
    <source>
        <dbReference type="Pfam" id="PF10474"/>
    </source>
</evidence>
<dbReference type="GO" id="GO:0005829">
    <property type="term" value="C:cytosol"/>
    <property type="evidence" value="ECO:0007669"/>
    <property type="project" value="GOC"/>
</dbReference>
<sequence length="882" mass="101699">MGQREIEERRQKLRDQLQAVSRKVSDLVLENHPAYAVELQRVMELQQTLQNANVICSNSRRKLNAATHQFTTSLGLLANYRKRQQLVALLKSLRTIKTLQRTDIRLREMLEEEDYPGAIQLCLECQKAASTFKHYHCIRRLSSKLQDTLVMIEESLDVALSKTCAKFDEHHYFKLQKAYKLLGKTQTAIDQLHMHFTSAIHSTAFNIVLGFVELSSSGGETSSQKRQYSDLCRNISGDLFTPCLIDLCKALWEVMKSYHCTMQWHEHQSVESETTEGEPISSSAMVETSLNRKYLQQKLQHGLTRIWGDVQQKVKIFVLSTDLSYFKYEEFIQVLDIVNRLIQVGEEFCDSQSEGLQDSLRKQSINYFRSYHRARMDELHMFLENEAWELCPVKASFSVLMLQEFKFLRQKSKKTELNNSQDKLSDVGYFDRYADGGSPFDIQTEEEETEDVMATNGVGTSASQETTSQDSDSDEDVPDELKQEFIDEKTGEDAPNKRPSSYRRRIDSKAAGKMAPIITNTTLNVCRLFGRYLQMMTVLKPIAFDVTICMSQLFDYYLFSIFTFFGSEAEAVSRSLSNKLRTTLKRIHDNLILDEDDDVHFSQPGGAGSDSGVVATMTDDSKRDKVPHPHLSSIVDLMDERTMYGLAQRIVATESLVFLAEQFEFLQPHLEANIPASKNPFLQQFYSQTVSTAQELRLPVYVSIASRSIDYDNLTQQMHQVKWDIHDIMSQHSAYVDKLVVEFEAFHQRLSQLSKKVPVPKAVNHVIWEHCIRLANHAFVNGYANAKKCTNEGRALMQLDFQQFLIKLEKLTDLRPIPYREFVDSYVKAYYFPEAQLETWIRDHKEYSGRQLSSLVTCIPQLNKKSRQRIIGMIEESEKNRR</sequence>
<protein>
    <recommendedName>
        <fullName evidence="11">Syndetin C-terminal domain-containing protein</fullName>
    </recommendedName>
</protein>
<reference evidence="10" key="1">
    <citation type="submission" date="2012-12" db="EMBL/GenBank/DDBJ databases">
        <authorList>
            <person name="Hellsten U."/>
            <person name="Grimwood J."/>
            <person name="Chapman J.A."/>
            <person name="Shapiro H."/>
            <person name="Aerts A."/>
            <person name="Otillar R.P."/>
            <person name="Terry A.Y."/>
            <person name="Boore J.L."/>
            <person name="Simakov O."/>
            <person name="Marletaz F."/>
            <person name="Cho S.-J."/>
            <person name="Edsinger-Gonzales E."/>
            <person name="Havlak P."/>
            <person name="Kuo D.-H."/>
            <person name="Larsson T."/>
            <person name="Lv J."/>
            <person name="Arendt D."/>
            <person name="Savage R."/>
            <person name="Osoegawa K."/>
            <person name="de Jong P."/>
            <person name="Lindberg D.R."/>
            <person name="Seaver E.C."/>
            <person name="Weisblat D.A."/>
            <person name="Putnam N.H."/>
            <person name="Grigoriev I.V."/>
            <person name="Rokhsar D.S."/>
        </authorList>
    </citation>
    <scope>NUCLEOTIDE SEQUENCE</scope>
    <source>
        <strain evidence="10">I ESC-2004</strain>
    </source>
</reference>
<dbReference type="Pfam" id="PF10475">
    <property type="entry name" value="Vps54_N"/>
    <property type="match status" value="1"/>
</dbReference>
<feature type="region of interest" description="Disordered" evidence="5">
    <location>
        <begin position="446"/>
        <end position="504"/>
    </location>
</feature>
<dbReference type="EMBL" id="AMQN01001312">
    <property type="status" value="NOT_ANNOTATED_CDS"/>
    <property type="molecule type" value="Genomic_DNA"/>
</dbReference>
<feature type="coiled-coil region" evidence="4">
    <location>
        <begin position="3"/>
        <end position="30"/>
    </location>
</feature>
<dbReference type="EMBL" id="KB301364">
    <property type="protein sequence ID" value="ELU05654.1"/>
    <property type="molecule type" value="Genomic_DNA"/>
</dbReference>
<dbReference type="GO" id="GO:0000149">
    <property type="term" value="F:SNARE binding"/>
    <property type="evidence" value="ECO:0007669"/>
    <property type="project" value="TreeGrafter"/>
</dbReference>
<dbReference type="GO" id="GO:1990745">
    <property type="term" value="C:EARP complex"/>
    <property type="evidence" value="ECO:0007669"/>
    <property type="project" value="InterPro"/>
</dbReference>
<evidence type="ECO:0000256" key="4">
    <source>
        <dbReference type="SAM" id="Coils"/>
    </source>
</evidence>
<feature type="compositionally biased region" description="Basic and acidic residues" evidence="5">
    <location>
        <begin position="479"/>
        <end position="496"/>
    </location>
</feature>
<dbReference type="GO" id="GO:0042147">
    <property type="term" value="P:retrograde transport, endosome to Golgi"/>
    <property type="evidence" value="ECO:0007669"/>
    <property type="project" value="InterPro"/>
</dbReference>
<keyword evidence="2" id="KW-0653">Protein transport</keyword>
<dbReference type="Proteomes" id="UP000014760">
    <property type="component" value="Unassembled WGS sequence"/>
</dbReference>
<dbReference type="GO" id="GO:0015031">
    <property type="term" value="P:protein transport"/>
    <property type="evidence" value="ECO:0007669"/>
    <property type="project" value="UniProtKB-KW"/>
</dbReference>
<evidence type="ECO:0000313" key="10">
    <source>
        <dbReference type="Proteomes" id="UP000014760"/>
    </source>
</evidence>
<dbReference type="HOGENOM" id="CLU_009513_1_0_1"/>
<dbReference type="Pfam" id="PF10474">
    <property type="entry name" value="Syndetin_C"/>
    <property type="match status" value="1"/>
</dbReference>
<keyword evidence="3 4" id="KW-0175">Coiled coil</keyword>
<evidence type="ECO:0000256" key="1">
    <source>
        <dbReference type="ARBA" id="ARBA00022448"/>
    </source>
</evidence>
<dbReference type="OrthoDB" id="10263345at2759"/>
<dbReference type="InterPro" id="IPR019515">
    <property type="entry name" value="VPS54_N"/>
</dbReference>
<dbReference type="PANTHER" id="PTHR13258">
    <property type="entry name" value="SYNDETIN"/>
    <property type="match status" value="1"/>
</dbReference>
<dbReference type="GO" id="GO:0032456">
    <property type="term" value="P:endocytic recycling"/>
    <property type="evidence" value="ECO:0007669"/>
    <property type="project" value="InterPro"/>
</dbReference>